<feature type="region of interest" description="Disordered" evidence="8">
    <location>
        <begin position="309"/>
        <end position="343"/>
    </location>
</feature>
<feature type="compositionally biased region" description="Polar residues" evidence="8">
    <location>
        <begin position="325"/>
        <end position="334"/>
    </location>
</feature>
<keyword evidence="5 9" id="KW-1133">Transmembrane helix</keyword>
<evidence type="ECO:0000256" key="9">
    <source>
        <dbReference type="SAM" id="Phobius"/>
    </source>
</evidence>
<gene>
    <name evidence="10" type="primary">Sidt1_0</name>
    <name evidence="10" type="ORF">FJT64_026741</name>
</gene>
<feature type="transmembrane region" description="Helical" evidence="9">
    <location>
        <begin position="696"/>
        <end position="715"/>
    </location>
</feature>
<comment type="similarity">
    <text evidence="2">Belongs to the SID1 family.</text>
</comment>
<feature type="transmembrane region" description="Helical" evidence="9">
    <location>
        <begin position="512"/>
        <end position="530"/>
    </location>
</feature>
<dbReference type="GO" id="GO:0051033">
    <property type="term" value="F:RNA transmembrane transporter activity"/>
    <property type="evidence" value="ECO:0007669"/>
    <property type="project" value="TreeGrafter"/>
</dbReference>
<evidence type="ECO:0000256" key="4">
    <source>
        <dbReference type="ARBA" id="ARBA00022729"/>
    </source>
</evidence>
<accession>A0A6A4WFN9</accession>
<evidence type="ECO:0000256" key="6">
    <source>
        <dbReference type="ARBA" id="ARBA00023136"/>
    </source>
</evidence>
<feature type="transmembrane region" description="Helical" evidence="9">
    <location>
        <begin position="643"/>
        <end position="664"/>
    </location>
</feature>
<evidence type="ECO:0000313" key="10">
    <source>
        <dbReference type="EMBL" id="KAF0300838.1"/>
    </source>
</evidence>
<protein>
    <submittedName>
        <fullName evidence="10">SID1 transmembrane family member 1</fullName>
    </submittedName>
</protein>
<comment type="subcellular location">
    <subcellularLocation>
        <location evidence="1">Membrane</location>
        <topology evidence="1">Multi-pass membrane protein</topology>
    </subcellularLocation>
</comment>
<feature type="transmembrane region" description="Helical" evidence="9">
    <location>
        <begin position="550"/>
        <end position="571"/>
    </location>
</feature>
<feature type="transmembrane region" description="Helical" evidence="9">
    <location>
        <begin position="414"/>
        <end position="431"/>
    </location>
</feature>
<feature type="transmembrane region" description="Helical" evidence="9">
    <location>
        <begin position="612"/>
        <end position="631"/>
    </location>
</feature>
<evidence type="ECO:0000256" key="1">
    <source>
        <dbReference type="ARBA" id="ARBA00004141"/>
    </source>
</evidence>
<dbReference type="PANTHER" id="PTHR12185:SF18">
    <property type="entry name" value="SID1 TRANSMEMBRANE FAMILY MEMBER 1"/>
    <property type="match status" value="1"/>
</dbReference>
<name>A0A6A4WFN9_AMPAM</name>
<dbReference type="PANTHER" id="PTHR12185">
    <property type="entry name" value="SID1 TRANSMEMBRANE FAMILY MEMEBER"/>
    <property type="match status" value="1"/>
</dbReference>
<keyword evidence="7" id="KW-0325">Glycoprotein</keyword>
<keyword evidence="3 9" id="KW-0812">Transmembrane</keyword>
<evidence type="ECO:0000256" key="8">
    <source>
        <dbReference type="SAM" id="MobiDB-lite"/>
    </source>
</evidence>
<reference evidence="10 11" key="1">
    <citation type="submission" date="2019-07" db="EMBL/GenBank/DDBJ databases">
        <title>Draft genome assembly of a fouling barnacle, Amphibalanus amphitrite (Darwin, 1854): The first reference genome for Thecostraca.</title>
        <authorList>
            <person name="Kim W."/>
        </authorList>
    </citation>
    <scope>NUCLEOTIDE SEQUENCE [LARGE SCALE GENOMIC DNA]</scope>
    <source>
        <strain evidence="10">SNU_AA5</strain>
        <tissue evidence="10">Soma without cirri and trophi</tissue>
    </source>
</reference>
<dbReference type="GO" id="GO:0005764">
    <property type="term" value="C:lysosome"/>
    <property type="evidence" value="ECO:0007669"/>
    <property type="project" value="TreeGrafter"/>
</dbReference>
<dbReference type="Pfam" id="PF13965">
    <property type="entry name" value="SID-1_RNA_chan"/>
    <property type="match status" value="1"/>
</dbReference>
<evidence type="ECO:0000256" key="3">
    <source>
        <dbReference type="ARBA" id="ARBA00022692"/>
    </source>
</evidence>
<keyword evidence="11" id="KW-1185">Reference proteome</keyword>
<dbReference type="InterPro" id="IPR025958">
    <property type="entry name" value="SID1_TM_fam"/>
</dbReference>
<organism evidence="10 11">
    <name type="scientific">Amphibalanus amphitrite</name>
    <name type="common">Striped barnacle</name>
    <name type="synonym">Balanus amphitrite</name>
    <dbReference type="NCBI Taxonomy" id="1232801"/>
    <lineage>
        <taxon>Eukaryota</taxon>
        <taxon>Metazoa</taxon>
        <taxon>Ecdysozoa</taxon>
        <taxon>Arthropoda</taxon>
        <taxon>Crustacea</taxon>
        <taxon>Multicrustacea</taxon>
        <taxon>Cirripedia</taxon>
        <taxon>Thoracica</taxon>
        <taxon>Thoracicalcarea</taxon>
        <taxon>Balanomorpha</taxon>
        <taxon>Balanoidea</taxon>
        <taxon>Balanidae</taxon>
        <taxon>Amphibalaninae</taxon>
        <taxon>Amphibalanus</taxon>
    </lineage>
</organism>
<evidence type="ECO:0000256" key="7">
    <source>
        <dbReference type="ARBA" id="ARBA00023180"/>
    </source>
</evidence>
<sequence>MSVSRFMCPSAGERDVCYVTMGVGTSVGPDMGHIVYDYDLRLMELDADFWYLDTSSSPRGVLITPVMPALFQYRWPLDPSVQAVRVAVASGESLDCTADNRPCVGEDCSEESDADSCAFLAVHNPICPLTLTQADILSSAWHLSFTRCGTMVVRRKQFPDGFFVSVLLNSDDRPCCPRDSCSKNKTMTPRRKVVRTSVMKYEANFRAASAPSVMGAFFILIGLLSVCLRPVLARAAISSSWEPVAVAKAISSRILGQPDLESFPHGLELHENEESDTGVVLDTMQVKRYKAPIAAETVSYGDRRATEPTYVHFSGTSDPEKGTTTRRTTGNSLQVPGRETAPETTARVPNTVVLNPVSLQLTCALLIAAFGISNVAIDVAAERRTGNFDRCYRNDLCCHNGQVMPDLNHLLSNVPYIGAGIGFLLAVYAQWHVYEIAGDHGRGVPRGVPHDFNMFTTIGAALAIEGVTSGLYHVCPNNRNSHIDFFFIYYLCAAMGAKLFQTRRGVTTRFHYTPALLVATITLLGSLQQVPGMTPHSWQLAVVLTHFSSSFLWAAQMYLTGHVGLFVPWCWEITSDLRTRRLAAAHIILNGGLALWGLFWPDSGSDVFHSSTYALLYFSLNSGMYVFYYMIMKLVVCRERPPGLSVFNILVGIASAVPALYFFVIRKSYNTNESPALSRTVNHPCVMFDFYDGHDIWHFLSASALFFLMLGVLTLDDDLLATPRDRIPVF</sequence>
<dbReference type="Proteomes" id="UP000440578">
    <property type="component" value="Unassembled WGS sequence"/>
</dbReference>
<dbReference type="GO" id="GO:0003725">
    <property type="term" value="F:double-stranded RNA binding"/>
    <property type="evidence" value="ECO:0007669"/>
    <property type="project" value="TreeGrafter"/>
</dbReference>
<dbReference type="OrthoDB" id="416618at2759"/>
<evidence type="ECO:0000256" key="2">
    <source>
        <dbReference type="ARBA" id="ARBA00006618"/>
    </source>
</evidence>
<evidence type="ECO:0000313" key="11">
    <source>
        <dbReference type="Proteomes" id="UP000440578"/>
    </source>
</evidence>
<feature type="transmembrane region" description="Helical" evidence="9">
    <location>
        <begin position="452"/>
        <end position="471"/>
    </location>
</feature>
<evidence type="ECO:0000256" key="5">
    <source>
        <dbReference type="ARBA" id="ARBA00022989"/>
    </source>
</evidence>
<keyword evidence="6 9" id="KW-0472">Membrane</keyword>
<keyword evidence="4" id="KW-0732">Signal</keyword>
<comment type="caution">
    <text evidence="10">The sequence shown here is derived from an EMBL/GenBank/DDBJ whole genome shotgun (WGS) entry which is preliminary data.</text>
</comment>
<feature type="transmembrane region" description="Helical" evidence="9">
    <location>
        <begin position="213"/>
        <end position="232"/>
    </location>
</feature>
<feature type="transmembrane region" description="Helical" evidence="9">
    <location>
        <begin position="583"/>
        <end position="600"/>
    </location>
</feature>
<dbReference type="EMBL" id="VIIS01001227">
    <property type="protein sequence ID" value="KAF0300838.1"/>
    <property type="molecule type" value="Genomic_DNA"/>
</dbReference>
<dbReference type="AlphaFoldDB" id="A0A6A4WFN9"/>
<proteinExistence type="inferred from homology"/>
<dbReference type="GO" id="GO:0005886">
    <property type="term" value="C:plasma membrane"/>
    <property type="evidence" value="ECO:0007669"/>
    <property type="project" value="TreeGrafter"/>
</dbReference>